<sequence>MHDRSRRSNAPPHSHHNSTRGIDAAAASLLLHCRFPAGLEPDAAAGADPVRGLHRGPGQQQRPHHGGAVRLRALRPGLPRPQRHRQVQQRQDRRRHPRYGYIIRFKHAWHGMAGIETDGWHLILPAARMGLKQYVPAYLGTELSDSDLLTGVSFASGGCGFDP</sequence>
<name>A0A452YAV2_AEGTS</name>
<reference evidence="2" key="3">
    <citation type="journal article" date="2017" name="Nature">
        <title>Genome sequence of the progenitor of the wheat D genome Aegilops tauschii.</title>
        <authorList>
            <person name="Luo M.C."/>
            <person name="Gu Y.Q."/>
            <person name="Puiu D."/>
            <person name="Wang H."/>
            <person name="Twardziok S.O."/>
            <person name="Deal K.R."/>
            <person name="Huo N."/>
            <person name="Zhu T."/>
            <person name="Wang L."/>
            <person name="Wang Y."/>
            <person name="McGuire P.E."/>
            <person name="Liu S."/>
            <person name="Long H."/>
            <person name="Ramasamy R.K."/>
            <person name="Rodriguez J.C."/>
            <person name="Van S.L."/>
            <person name="Yuan L."/>
            <person name="Wang Z."/>
            <person name="Xia Z."/>
            <person name="Xiao L."/>
            <person name="Anderson O.D."/>
            <person name="Ouyang S."/>
            <person name="Liang Y."/>
            <person name="Zimin A.V."/>
            <person name="Pertea G."/>
            <person name="Qi P."/>
            <person name="Bennetzen J.L."/>
            <person name="Dai X."/>
            <person name="Dawson M.W."/>
            <person name="Muller H.G."/>
            <person name="Kugler K."/>
            <person name="Rivarola-Duarte L."/>
            <person name="Spannagl M."/>
            <person name="Mayer K.F.X."/>
            <person name="Lu F.H."/>
            <person name="Bevan M.W."/>
            <person name="Leroy P."/>
            <person name="Li P."/>
            <person name="You F.M."/>
            <person name="Sun Q."/>
            <person name="Liu Z."/>
            <person name="Lyons E."/>
            <person name="Wicker T."/>
            <person name="Salzberg S.L."/>
            <person name="Devos K.M."/>
            <person name="Dvorak J."/>
        </authorList>
    </citation>
    <scope>NUCLEOTIDE SEQUENCE [LARGE SCALE GENOMIC DNA]</scope>
    <source>
        <strain evidence="2">cv. AL8/78</strain>
    </source>
</reference>
<keyword evidence="3" id="KW-1185">Reference proteome</keyword>
<feature type="compositionally biased region" description="Basic residues" evidence="1">
    <location>
        <begin position="81"/>
        <end position="95"/>
    </location>
</feature>
<feature type="compositionally biased region" description="Low complexity" evidence="1">
    <location>
        <begin position="68"/>
        <end position="77"/>
    </location>
</feature>
<organism evidence="2 3">
    <name type="scientific">Aegilops tauschii subsp. strangulata</name>
    <name type="common">Goatgrass</name>
    <dbReference type="NCBI Taxonomy" id="200361"/>
    <lineage>
        <taxon>Eukaryota</taxon>
        <taxon>Viridiplantae</taxon>
        <taxon>Streptophyta</taxon>
        <taxon>Embryophyta</taxon>
        <taxon>Tracheophyta</taxon>
        <taxon>Spermatophyta</taxon>
        <taxon>Magnoliopsida</taxon>
        <taxon>Liliopsida</taxon>
        <taxon>Poales</taxon>
        <taxon>Poaceae</taxon>
        <taxon>BOP clade</taxon>
        <taxon>Pooideae</taxon>
        <taxon>Triticodae</taxon>
        <taxon>Triticeae</taxon>
        <taxon>Triticinae</taxon>
        <taxon>Aegilops</taxon>
    </lineage>
</organism>
<dbReference type="AlphaFoldDB" id="A0A452YAV2"/>
<evidence type="ECO:0000313" key="3">
    <source>
        <dbReference type="Proteomes" id="UP000015105"/>
    </source>
</evidence>
<dbReference type="EnsemblPlants" id="AET1Gv20358700.4">
    <property type="protein sequence ID" value="AET1Gv20358700.4"/>
    <property type="gene ID" value="AET1Gv20358700"/>
</dbReference>
<accession>A0A452YAV2</accession>
<evidence type="ECO:0000256" key="1">
    <source>
        <dbReference type="SAM" id="MobiDB-lite"/>
    </source>
</evidence>
<feature type="region of interest" description="Disordered" evidence="1">
    <location>
        <begin position="46"/>
        <end position="95"/>
    </location>
</feature>
<reference evidence="2" key="5">
    <citation type="journal article" date="2021" name="G3 (Bethesda)">
        <title>Aegilops tauschii genome assembly Aet v5.0 features greater sequence contiguity and improved annotation.</title>
        <authorList>
            <person name="Wang L."/>
            <person name="Zhu T."/>
            <person name="Rodriguez J.C."/>
            <person name="Deal K.R."/>
            <person name="Dubcovsky J."/>
            <person name="McGuire P.E."/>
            <person name="Lux T."/>
            <person name="Spannagl M."/>
            <person name="Mayer K.F.X."/>
            <person name="Baldrich P."/>
            <person name="Meyers B.C."/>
            <person name="Huo N."/>
            <person name="Gu Y.Q."/>
            <person name="Zhou H."/>
            <person name="Devos K.M."/>
            <person name="Bennetzen J.L."/>
            <person name="Unver T."/>
            <person name="Budak H."/>
            <person name="Gulick P.J."/>
            <person name="Galiba G."/>
            <person name="Kalapos B."/>
            <person name="Nelson D.R."/>
            <person name="Li P."/>
            <person name="You F.M."/>
            <person name="Luo M.C."/>
            <person name="Dvorak J."/>
        </authorList>
    </citation>
    <scope>NUCLEOTIDE SEQUENCE [LARGE SCALE GENOMIC DNA]</scope>
    <source>
        <strain evidence="2">cv. AL8/78</strain>
    </source>
</reference>
<reference evidence="3" key="2">
    <citation type="journal article" date="2017" name="Nat. Plants">
        <title>The Aegilops tauschii genome reveals multiple impacts of transposons.</title>
        <authorList>
            <person name="Zhao G."/>
            <person name="Zou C."/>
            <person name="Li K."/>
            <person name="Wang K."/>
            <person name="Li T."/>
            <person name="Gao L."/>
            <person name="Zhang X."/>
            <person name="Wang H."/>
            <person name="Yang Z."/>
            <person name="Liu X."/>
            <person name="Jiang W."/>
            <person name="Mao L."/>
            <person name="Kong X."/>
            <person name="Jiao Y."/>
            <person name="Jia J."/>
        </authorList>
    </citation>
    <scope>NUCLEOTIDE SEQUENCE [LARGE SCALE GENOMIC DNA]</scope>
    <source>
        <strain evidence="3">cv. AL8/78</strain>
    </source>
</reference>
<dbReference type="Gramene" id="AET1Gv20358700.4">
    <property type="protein sequence ID" value="AET1Gv20358700.4"/>
    <property type="gene ID" value="AET1Gv20358700"/>
</dbReference>
<reference evidence="2" key="4">
    <citation type="submission" date="2019-03" db="UniProtKB">
        <authorList>
            <consortium name="EnsemblPlants"/>
        </authorList>
    </citation>
    <scope>IDENTIFICATION</scope>
</reference>
<dbReference type="Proteomes" id="UP000015105">
    <property type="component" value="Chromosome 1D"/>
</dbReference>
<reference evidence="3" key="1">
    <citation type="journal article" date="2014" name="Science">
        <title>Ancient hybridizations among the ancestral genomes of bread wheat.</title>
        <authorList>
            <consortium name="International Wheat Genome Sequencing Consortium,"/>
            <person name="Marcussen T."/>
            <person name="Sandve S.R."/>
            <person name="Heier L."/>
            <person name="Spannagl M."/>
            <person name="Pfeifer M."/>
            <person name="Jakobsen K.S."/>
            <person name="Wulff B.B."/>
            <person name="Steuernagel B."/>
            <person name="Mayer K.F."/>
            <person name="Olsen O.A."/>
        </authorList>
    </citation>
    <scope>NUCLEOTIDE SEQUENCE [LARGE SCALE GENOMIC DNA]</scope>
    <source>
        <strain evidence="3">cv. AL8/78</strain>
    </source>
</reference>
<protein>
    <submittedName>
        <fullName evidence="2">Uncharacterized protein</fullName>
    </submittedName>
</protein>
<proteinExistence type="predicted"/>
<evidence type="ECO:0000313" key="2">
    <source>
        <dbReference type="EnsemblPlants" id="AET1Gv20358700.4"/>
    </source>
</evidence>